<organism evidence="2 3">
    <name type="scientific">Bosea lupini</name>
    <dbReference type="NCBI Taxonomy" id="1036779"/>
    <lineage>
        <taxon>Bacteria</taxon>
        <taxon>Pseudomonadati</taxon>
        <taxon>Pseudomonadota</taxon>
        <taxon>Alphaproteobacteria</taxon>
        <taxon>Hyphomicrobiales</taxon>
        <taxon>Boseaceae</taxon>
        <taxon>Bosea</taxon>
    </lineage>
</organism>
<evidence type="ECO:0000313" key="2">
    <source>
        <dbReference type="EMBL" id="SEL32254.1"/>
    </source>
</evidence>
<dbReference type="EMBL" id="FOAN01000003">
    <property type="protein sequence ID" value="SEL32254.1"/>
    <property type="molecule type" value="Genomic_DNA"/>
</dbReference>
<proteinExistence type="predicted"/>
<dbReference type="OrthoDB" id="8480976at2"/>
<keyword evidence="1" id="KW-0732">Signal</keyword>
<feature type="chain" id="PRO_5011610992" description="UrcA family protein" evidence="1">
    <location>
        <begin position="21"/>
        <end position="110"/>
    </location>
</feature>
<dbReference type="RefSeq" id="WP_091833633.1">
    <property type="nucleotide sequence ID" value="NZ_FOAN01000003.1"/>
</dbReference>
<evidence type="ECO:0000313" key="3">
    <source>
        <dbReference type="Proteomes" id="UP000199664"/>
    </source>
</evidence>
<dbReference type="Proteomes" id="UP000199664">
    <property type="component" value="Unassembled WGS sequence"/>
</dbReference>
<keyword evidence="3" id="KW-1185">Reference proteome</keyword>
<evidence type="ECO:0000256" key="1">
    <source>
        <dbReference type="SAM" id="SignalP"/>
    </source>
</evidence>
<gene>
    <name evidence="2" type="ORF">SAMN04515666_103409</name>
</gene>
<sequence>MIARAAVAVLLALAPAVASAQPRPVPATCSRDLFQNEAAMRQRQYKMQQVATADQATQCAAWRDHVTFMQKARSVFATCQTGRQREENVAQMDQSLADYRVLLANRCGRR</sequence>
<dbReference type="STRING" id="1036779.SAMN04515666_103409"/>
<dbReference type="AlphaFoldDB" id="A0A1H7P9X4"/>
<reference evidence="3" key="1">
    <citation type="submission" date="2016-10" db="EMBL/GenBank/DDBJ databases">
        <authorList>
            <person name="Varghese N."/>
            <person name="Submissions S."/>
        </authorList>
    </citation>
    <scope>NUCLEOTIDE SEQUENCE [LARGE SCALE GENOMIC DNA]</scope>
    <source>
        <strain evidence="3">LMG 26383,CCUG 61248,R- 45681</strain>
    </source>
</reference>
<protein>
    <recommendedName>
        <fullName evidence="4">UrcA family protein</fullName>
    </recommendedName>
</protein>
<feature type="signal peptide" evidence="1">
    <location>
        <begin position="1"/>
        <end position="20"/>
    </location>
</feature>
<accession>A0A1H7P9X4</accession>
<name>A0A1H7P9X4_9HYPH</name>
<evidence type="ECO:0008006" key="4">
    <source>
        <dbReference type="Google" id="ProtNLM"/>
    </source>
</evidence>